<dbReference type="InterPro" id="IPR036188">
    <property type="entry name" value="FAD/NAD-bd_sf"/>
</dbReference>
<evidence type="ECO:0000313" key="4">
    <source>
        <dbReference type="Proteomes" id="UP000199215"/>
    </source>
</evidence>
<dbReference type="AlphaFoldDB" id="A0A1H6I450"/>
<keyword evidence="4" id="KW-1185">Reference proteome</keyword>
<dbReference type="GO" id="GO:0016491">
    <property type="term" value="F:oxidoreductase activity"/>
    <property type="evidence" value="ECO:0007669"/>
    <property type="project" value="UniProtKB-KW"/>
</dbReference>
<dbReference type="EMBL" id="FNWU01000001">
    <property type="protein sequence ID" value="SEH42899.1"/>
    <property type="molecule type" value="Genomic_DNA"/>
</dbReference>
<feature type="domain" description="FAD dependent oxidoreductase" evidence="2">
    <location>
        <begin position="3"/>
        <end position="338"/>
    </location>
</feature>
<dbReference type="PANTHER" id="PTHR13847">
    <property type="entry name" value="SARCOSINE DEHYDROGENASE-RELATED"/>
    <property type="match status" value="1"/>
</dbReference>
<protein>
    <submittedName>
        <fullName evidence="3">Glycine/D-amino acid oxidase</fullName>
    </submittedName>
</protein>
<dbReference type="Proteomes" id="UP000199215">
    <property type="component" value="Unassembled WGS sequence"/>
</dbReference>
<dbReference type="OrthoDB" id="168391at2157"/>
<dbReference type="InterPro" id="IPR006076">
    <property type="entry name" value="FAD-dep_OxRdtase"/>
</dbReference>
<accession>A0A1H6I450</accession>
<dbReference type="Pfam" id="PF01266">
    <property type="entry name" value="DAO"/>
    <property type="match status" value="1"/>
</dbReference>
<evidence type="ECO:0000259" key="2">
    <source>
        <dbReference type="Pfam" id="PF01266"/>
    </source>
</evidence>
<name>A0A1H6I450_9EURY</name>
<sequence length="377" mass="39904">MHVLIVGAGVAGCHAAADLAVDHEVTVIDRSGVAAEATGVSAGLVAPTNYYDDEPAIARHANRFFRDFDGTHEFTFTPRDRLDVLTDAEVADGRATADALAAADFDVEFLEASTLRDRFPGIRADGFAGAVRYGDTGWVDPYTYANALRQTAQERGAAFELDREVTGIRTDGTVRGVDTATGPIDADAVVVAAGWRTGDLLPTGLSVPIRPYRTQCVVVEPDAPLDDTFPTGRIGSEHLYFRPEHNGDLLIGGAHDTIADPRAASADADESFMLEVAEFLPTFFAGAEKAGFVNGWAGVDTASPDTRPIIDSPVGAPDSLIVATGFNGLGVMTSPVVGPTVRHRLTGAEAPFPTDPFDADRFEDVGADFEYISTSEV</sequence>
<keyword evidence="1" id="KW-0560">Oxidoreductase</keyword>
<dbReference type="RefSeq" id="WP_092814983.1">
    <property type="nucleotide sequence ID" value="NZ_FNWU01000001.1"/>
</dbReference>
<dbReference type="SUPFAM" id="SSF51905">
    <property type="entry name" value="FAD/NAD(P)-binding domain"/>
    <property type="match status" value="1"/>
</dbReference>
<reference evidence="3 4" key="1">
    <citation type="submission" date="2016-10" db="EMBL/GenBank/DDBJ databases">
        <authorList>
            <person name="de Groot N.N."/>
        </authorList>
    </citation>
    <scope>NUCLEOTIDE SEQUENCE [LARGE SCALE GENOMIC DNA]</scope>
    <source>
        <strain evidence="3 4">IBRC-M10418</strain>
    </source>
</reference>
<proteinExistence type="predicted"/>
<dbReference type="GO" id="GO:0005737">
    <property type="term" value="C:cytoplasm"/>
    <property type="evidence" value="ECO:0007669"/>
    <property type="project" value="TreeGrafter"/>
</dbReference>
<dbReference type="PANTHER" id="PTHR13847:SF287">
    <property type="entry name" value="FAD-DEPENDENT OXIDOREDUCTASE DOMAIN-CONTAINING PROTEIN 1"/>
    <property type="match status" value="1"/>
</dbReference>
<gene>
    <name evidence="3" type="ORF">SAMN05192561_101962</name>
</gene>
<dbReference type="Gene3D" id="3.30.9.10">
    <property type="entry name" value="D-Amino Acid Oxidase, subunit A, domain 2"/>
    <property type="match status" value="1"/>
</dbReference>
<evidence type="ECO:0000256" key="1">
    <source>
        <dbReference type="ARBA" id="ARBA00023002"/>
    </source>
</evidence>
<organism evidence="3 4">
    <name type="scientific">Halopenitus malekzadehii</name>
    <dbReference type="NCBI Taxonomy" id="1267564"/>
    <lineage>
        <taxon>Archaea</taxon>
        <taxon>Methanobacteriati</taxon>
        <taxon>Methanobacteriota</taxon>
        <taxon>Stenosarchaea group</taxon>
        <taxon>Halobacteria</taxon>
        <taxon>Halobacteriales</taxon>
        <taxon>Haloferacaceae</taxon>
        <taxon>Halopenitus</taxon>
    </lineage>
</organism>
<evidence type="ECO:0000313" key="3">
    <source>
        <dbReference type="EMBL" id="SEH42899.1"/>
    </source>
</evidence>
<dbReference type="STRING" id="1267564.SAMN05192561_101962"/>
<dbReference type="Gene3D" id="3.50.50.60">
    <property type="entry name" value="FAD/NAD(P)-binding domain"/>
    <property type="match status" value="1"/>
</dbReference>